<dbReference type="PRINTS" id="PR00625">
    <property type="entry name" value="JDOMAIN"/>
</dbReference>
<proteinExistence type="predicted"/>
<dbReference type="EMBL" id="OCNF01000001">
    <property type="protein sequence ID" value="SOD64805.1"/>
    <property type="molecule type" value="Genomic_DNA"/>
</dbReference>
<keyword evidence="2" id="KW-0812">Transmembrane</keyword>
<keyword evidence="5" id="KW-1185">Reference proteome</keyword>
<evidence type="ECO:0000313" key="5">
    <source>
        <dbReference type="Proteomes" id="UP000219669"/>
    </source>
</evidence>
<evidence type="ECO:0000259" key="3">
    <source>
        <dbReference type="PROSITE" id="PS50076"/>
    </source>
</evidence>
<dbReference type="InterPro" id="IPR001623">
    <property type="entry name" value="DnaJ_domain"/>
</dbReference>
<accession>A0A286E1N9</accession>
<keyword evidence="2" id="KW-1133">Transmembrane helix</keyword>
<gene>
    <name evidence="4" type="ORF">SAMN02746062_00043</name>
</gene>
<organism evidence="4 5">
    <name type="scientific">Alysiella filiformis DSM 16848</name>
    <dbReference type="NCBI Taxonomy" id="1120981"/>
    <lineage>
        <taxon>Bacteria</taxon>
        <taxon>Pseudomonadati</taxon>
        <taxon>Pseudomonadota</taxon>
        <taxon>Betaproteobacteria</taxon>
        <taxon>Neisseriales</taxon>
        <taxon>Neisseriaceae</taxon>
        <taxon>Alysiella</taxon>
    </lineage>
</organism>
<dbReference type="Proteomes" id="UP000219669">
    <property type="component" value="Unassembled WGS sequence"/>
</dbReference>
<reference evidence="4 5" key="1">
    <citation type="submission" date="2017-09" db="EMBL/GenBank/DDBJ databases">
        <authorList>
            <person name="Ehlers B."/>
            <person name="Leendertz F.H."/>
        </authorList>
    </citation>
    <scope>NUCLEOTIDE SEQUENCE [LARGE SCALE GENOMIC DNA]</scope>
    <source>
        <strain evidence="4 5">DSM 16848</strain>
    </source>
</reference>
<protein>
    <submittedName>
        <fullName evidence="4">DnaJ domain-containing protein</fullName>
    </submittedName>
</protein>
<dbReference type="InterPro" id="IPR036869">
    <property type="entry name" value="J_dom_sf"/>
</dbReference>
<name>A0A286E1N9_9NEIS</name>
<dbReference type="PANTHER" id="PTHR24074">
    <property type="entry name" value="CO-CHAPERONE PROTEIN DJLA"/>
    <property type="match status" value="1"/>
</dbReference>
<evidence type="ECO:0000256" key="1">
    <source>
        <dbReference type="SAM" id="MobiDB-lite"/>
    </source>
</evidence>
<feature type="transmembrane region" description="Helical" evidence="2">
    <location>
        <begin position="117"/>
        <end position="135"/>
    </location>
</feature>
<dbReference type="CDD" id="cd06257">
    <property type="entry name" value="DnaJ"/>
    <property type="match status" value="1"/>
</dbReference>
<evidence type="ECO:0000256" key="2">
    <source>
        <dbReference type="SAM" id="Phobius"/>
    </source>
</evidence>
<dbReference type="PROSITE" id="PS50076">
    <property type="entry name" value="DNAJ_2"/>
    <property type="match status" value="1"/>
</dbReference>
<feature type="region of interest" description="Disordered" evidence="1">
    <location>
        <begin position="175"/>
        <end position="194"/>
    </location>
</feature>
<feature type="region of interest" description="Disordered" evidence="1">
    <location>
        <begin position="87"/>
        <end position="107"/>
    </location>
</feature>
<sequence>MHIHTHYDNLQVPYTATDAEIRQAYRRLSRKYHPDLNPDPDAHRIMQLINRAYDVLSDPRKRAEHDFWIEAQRRRRMQEELGIPTTLPHAKRRNPPAHYSSSQHYAADGSASNPQKLVLIGLIIISLILLGLVAWQGTSWFTKSKEPQLVSTQVIINPDDKQPVDVHAMNAETANTPPATSYVRPTHAPNGSPLPTESGYVSNYAQITGSGNSAINVENIRNTSDVFAQLYEKQSGQLMRTFFIEERNEFLLKDLDSGEYFVRYHQLDTGEYFDSESVTVSPTHTATIYLQRSNAPQP</sequence>
<keyword evidence="2" id="KW-0472">Membrane</keyword>
<dbReference type="Gene3D" id="1.10.287.110">
    <property type="entry name" value="DnaJ domain"/>
    <property type="match status" value="1"/>
</dbReference>
<dbReference type="Pfam" id="PF00226">
    <property type="entry name" value="DnaJ"/>
    <property type="match status" value="1"/>
</dbReference>
<feature type="domain" description="J" evidence="3">
    <location>
        <begin position="5"/>
        <end position="69"/>
    </location>
</feature>
<dbReference type="RefSeq" id="WP_218839663.1">
    <property type="nucleotide sequence ID" value="NZ_OCNF01000001.1"/>
</dbReference>
<dbReference type="AlphaFoldDB" id="A0A286E1N9"/>
<dbReference type="SMART" id="SM00271">
    <property type="entry name" value="DnaJ"/>
    <property type="match status" value="1"/>
</dbReference>
<evidence type="ECO:0000313" key="4">
    <source>
        <dbReference type="EMBL" id="SOD64805.1"/>
    </source>
</evidence>
<dbReference type="InterPro" id="IPR050817">
    <property type="entry name" value="DjlA_DnaK_co-chaperone"/>
</dbReference>
<dbReference type="SUPFAM" id="SSF46565">
    <property type="entry name" value="Chaperone J-domain"/>
    <property type="match status" value="1"/>
</dbReference>